<dbReference type="Proteomes" id="UP000419743">
    <property type="component" value="Unassembled WGS sequence"/>
</dbReference>
<dbReference type="PROSITE" id="PS51186">
    <property type="entry name" value="GNAT"/>
    <property type="match status" value="1"/>
</dbReference>
<keyword evidence="2" id="KW-0808">Transferase</keyword>
<evidence type="ECO:0000313" key="2">
    <source>
        <dbReference type="EMBL" id="VZO35420.1"/>
    </source>
</evidence>
<dbReference type="SUPFAM" id="SSF55729">
    <property type="entry name" value="Acyl-CoA N-acyltransferases (Nat)"/>
    <property type="match status" value="1"/>
</dbReference>
<dbReference type="Pfam" id="PF13302">
    <property type="entry name" value="Acetyltransf_3"/>
    <property type="match status" value="1"/>
</dbReference>
<proteinExistence type="predicted"/>
<evidence type="ECO:0000259" key="1">
    <source>
        <dbReference type="PROSITE" id="PS51186"/>
    </source>
</evidence>
<dbReference type="GO" id="GO:0004145">
    <property type="term" value="F:diamine N-acetyltransferase activity"/>
    <property type="evidence" value="ECO:0007669"/>
    <property type="project" value="UniProtKB-EC"/>
</dbReference>
<dbReference type="EMBL" id="CACRYJ010000011">
    <property type="protein sequence ID" value="VZO35420.1"/>
    <property type="molecule type" value="Genomic_DNA"/>
</dbReference>
<dbReference type="Gene3D" id="3.40.630.30">
    <property type="match status" value="1"/>
</dbReference>
<keyword evidence="2" id="KW-0012">Acyltransferase</keyword>
<keyword evidence="3" id="KW-1185">Reference proteome</keyword>
<organism evidence="2 3">
    <name type="scientific">Occultella aeris</name>
    <dbReference type="NCBI Taxonomy" id="2761496"/>
    <lineage>
        <taxon>Bacteria</taxon>
        <taxon>Bacillati</taxon>
        <taxon>Actinomycetota</taxon>
        <taxon>Actinomycetes</taxon>
        <taxon>Micrococcales</taxon>
        <taxon>Ruaniaceae</taxon>
        <taxon>Occultella</taxon>
    </lineage>
</organism>
<gene>
    <name evidence="2" type="primary">speG_1</name>
    <name evidence="2" type="ORF">HALOF300_00618</name>
</gene>
<dbReference type="InterPro" id="IPR016181">
    <property type="entry name" value="Acyl_CoA_acyltransferase"/>
</dbReference>
<name>A0A7M4DES7_9MICO</name>
<evidence type="ECO:0000313" key="3">
    <source>
        <dbReference type="Proteomes" id="UP000419743"/>
    </source>
</evidence>
<sequence length="190" mass="20678">MTHDFATKPVLTGVRVTLRPFEEADLPAIAAVLNDPEVGRLTMSYTSTADLEADHTGVEDVREFYLRNTTATDRLDLAIVDNASGAVVGEAVLNDYDPNASSCNFRILIGPAGRGRGLGTEATRLITDHGLDVIGLHRIGLDVFSFNPAGRRAYEKAGFVFEGTKRDAAIFDGERIDEHFMSRLATDPRP</sequence>
<accession>A0A7M4DES7</accession>
<dbReference type="AlphaFoldDB" id="A0A7M4DES7"/>
<dbReference type="RefSeq" id="WP_156739184.1">
    <property type="nucleotide sequence ID" value="NZ_CACRYJ010000011.1"/>
</dbReference>
<protein>
    <submittedName>
        <fullName evidence="2">Spermidine N(1)-acetyltransferase</fullName>
        <ecNumber evidence="2">2.3.1.57</ecNumber>
    </submittedName>
</protein>
<comment type="caution">
    <text evidence="2">The sequence shown here is derived from an EMBL/GenBank/DDBJ whole genome shotgun (WGS) entry which is preliminary data.</text>
</comment>
<dbReference type="PANTHER" id="PTHR43610:SF1">
    <property type="entry name" value="N-ACETYLTRANSFERASE DOMAIN-CONTAINING PROTEIN"/>
    <property type="match status" value="1"/>
</dbReference>
<dbReference type="EC" id="2.3.1.57" evidence="2"/>
<dbReference type="PANTHER" id="PTHR43610">
    <property type="entry name" value="BLL6696 PROTEIN"/>
    <property type="match status" value="1"/>
</dbReference>
<reference evidence="2 3" key="1">
    <citation type="submission" date="2019-11" db="EMBL/GenBank/DDBJ databases">
        <authorList>
            <person name="Criscuolo A."/>
        </authorList>
    </citation>
    <scope>NUCLEOTIDE SEQUENCE [LARGE SCALE GENOMIC DNA]</scope>
    <source>
        <strain evidence="2">CIP111667</strain>
    </source>
</reference>
<feature type="domain" description="N-acetyltransferase" evidence="1">
    <location>
        <begin position="16"/>
        <end position="186"/>
    </location>
</feature>
<dbReference type="InterPro" id="IPR000182">
    <property type="entry name" value="GNAT_dom"/>
</dbReference>